<dbReference type="PANTHER" id="PTHR45749">
    <property type="match status" value="1"/>
</dbReference>
<evidence type="ECO:0000313" key="2">
    <source>
        <dbReference type="Proteomes" id="UP000801492"/>
    </source>
</evidence>
<dbReference type="PANTHER" id="PTHR45749:SF35">
    <property type="entry name" value="AC-LIKE TRANSPOSASE-RELATED"/>
    <property type="match status" value="1"/>
</dbReference>
<evidence type="ECO:0000313" key="1">
    <source>
        <dbReference type="EMBL" id="KAF2901653.1"/>
    </source>
</evidence>
<accession>A0A8K0DE97</accession>
<reference evidence="1" key="1">
    <citation type="submission" date="2019-08" db="EMBL/GenBank/DDBJ databases">
        <title>The genome of the North American firefly Photinus pyralis.</title>
        <authorList>
            <consortium name="Photinus pyralis genome working group"/>
            <person name="Fallon T.R."/>
            <person name="Sander Lower S.E."/>
            <person name="Weng J.-K."/>
        </authorList>
    </citation>
    <scope>NUCLEOTIDE SEQUENCE</scope>
    <source>
        <strain evidence="1">TRF0915ILg1</strain>
        <tissue evidence="1">Whole body</tissue>
    </source>
</reference>
<dbReference type="OrthoDB" id="10023262at2759"/>
<name>A0A8K0DE97_IGNLU</name>
<proteinExistence type="predicted"/>
<evidence type="ECO:0008006" key="3">
    <source>
        <dbReference type="Google" id="ProtNLM"/>
    </source>
</evidence>
<keyword evidence="2" id="KW-1185">Reference proteome</keyword>
<sequence>MQAAKKAYAYSVMADESCDIAEKEQLSIEIRFYDEGKNTFREVLGFVELTTMDAKTVASKIDRFVENERLEPGWRVGQGYDWCFTMAGNIGGVQKTVKEKYKKSFVFSLGKP</sequence>
<organism evidence="1 2">
    <name type="scientific">Ignelater luminosus</name>
    <name type="common">Cucubano</name>
    <name type="synonym">Pyrophorus luminosus</name>
    <dbReference type="NCBI Taxonomy" id="2038154"/>
    <lineage>
        <taxon>Eukaryota</taxon>
        <taxon>Metazoa</taxon>
        <taxon>Ecdysozoa</taxon>
        <taxon>Arthropoda</taxon>
        <taxon>Hexapoda</taxon>
        <taxon>Insecta</taxon>
        <taxon>Pterygota</taxon>
        <taxon>Neoptera</taxon>
        <taxon>Endopterygota</taxon>
        <taxon>Coleoptera</taxon>
        <taxon>Polyphaga</taxon>
        <taxon>Elateriformia</taxon>
        <taxon>Elateroidea</taxon>
        <taxon>Elateridae</taxon>
        <taxon>Agrypninae</taxon>
        <taxon>Pyrophorini</taxon>
        <taxon>Ignelater</taxon>
    </lineage>
</organism>
<comment type="caution">
    <text evidence="1">The sequence shown here is derived from an EMBL/GenBank/DDBJ whole genome shotgun (WGS) entry which is preliminary data.</text>
</comment>
<dbReference type="AlphaFoldDB" id="A0A8K0DE97"/>
<dbReference type="EMBL" id="VTPC01001519">
    <property type="protein sequence ID" value="KAF2901653.1"/>
    <property type="molecule type" value="Genomic_DNA"/>
</dbReference>
<dbReference type="Proteomes" id="UP000801492">
    <property type="component" value="Unassembled WGS sequence"/>
</dbReference>
<protein>
    <recommendedName>
        <fullName evidence="3">DUF4371 domain-containing protein</fullName>
    </recommendedName>
</protein>
<gene>
    <name evidence="1" type="ORF">ILUMI_04531</name>
</gene>